<evidence type="ECO:0000256" key="1">
    <source>
        <dbReference type="ARBA" id="ARBA00005254"/>
    </source>
</evidence>
<comment type="similarity">
    <text evidence="1">Belongs to the enoyl-CoA hydratase/isomerase family.</text>
</comment>
<gene>
    <name evidence="2" type="ORF">MoryE10_19250</name>
</gene>
<dbReference type="RefSeq" id="WP_221046917.1">
    <property type="nucleotide sequence ID" value="NZ_AP019782.1"/>
</dbReference>
<name>A0A8D4VQ64_9GAMM</name>
<dbReference type="PANTHER" id="PTHR42964">
    <property type="entry name" value="ENOYL-COA HYDRATASE"/>
    <property type="match status" value="1"/>
</dbReference>
<evidence type="ECO:0000313" key="3">
    <source>
        <dbReference type="Proteomes" id="UP000824988"/>
    </source>
</evidence>
<keyword evidence="3" id="KW-1185">Reference proteome</keyword>
<dbReference type="AlphaFoldDB" id="A0A8D4VQ64"/>
<protein>
    <submittedName>
        <fullName evidence="2">Enoyl-CoA hydratase</fullName>
    </submittedName>
</protein>
<dbReference type="CDD" id="cd06558">
    <property type="entry name" value="crotonase-like"/>
    <property type="match status" value="1"/>
</dbReference>
<dbReference type="Proteomes" id="UP000824988">
    <property type="component" value="Chromosome"/>
</dbReference>
<dbReference type="PANTHER" id="PTHR42964:SF1">
    <property type="entry name" value="POLYKETIDE BIOSYNTHESIS ENOYL-COA HYDRATASE PKSH-RELATED"/>
    <property type="match status" value="1"/>
</dbReference>
<proteinExistence type="inferred from homology"/>
<dbReference type="InterPro" id="IPR051683">
    <property type="entry name" value="Enoyl-CoA_Hydratase/Isomerase"/>
</dbReference>
<dbReference type="Pfam" id="PF00378">
    <property type="entry name" value="ECH_1"/>
    <property type="match status" value="1"/>
</dbReference>
<dbReference type="KEGG" id="moz:MoryE10_19250"/>
<accession>A0A8D4VQ64</accession>
<dbReference type="EMBL" id="AP019782">
    <property type="protein sequence ID" value="BBL71319.1"/>
    <property type="molecule type" value="Genomic_DNA"/>
</dbReference>
<sequence>MMPQPSPVPLRLRREGRCLHVLLANPDKGNPLNRALIEALHAALDTVESTPDITLLALAAEGAVFCDGMDFGEALDTAGDAEAQLRAAVRRFHGLLERLTRLPAIVVAVVEGRVNAGGMGLVAACDLVYAREQADFGLSEILFGLLPATVAPFLLRRTGFQATYRMALTAQRMNAERARACGLVDELTDDPADAVRRLRLRADRLDRAAVVRTKAFFADAAGIGKECPGAENALAALLADPRIAANVAEFVQRGPRP</sequence>
<reference evidence="2" key="1">
    <citation type="submission" date="2019-06" db="EMBL/GenBank/DDBJ databases">
        <title>Complete genome sequence of Methylogaea oryzae strain JCM16910.</title>
        <authorList>
            <person name="Asakawa S."/>
        </authorList>
    </citation>
    <scope>NUCLEOTIDE SEQUENCE</scope>
    <source>
        <strain evidence="2">E10</strain>
    </source>
</reference>
<organism evidence="2 3">
    <name type="scientific">Methylogaea oryzae</name>
    <dbReference type="NCBI Taxonomy" id="1295382"/>
    <lineage>
        <taxon>Bacteria</taxon>
        <taxon>Pseudomonadati</taxon>
        <taxon>Pseudomonadota</taxon>
        <taxon>Gammaproteobacteria</taxon>
        <taxon>Methylococcales</taxon>
        <taxon>Methylococcaceae</taxon>
        <taxon>Methylogaea</taxon>
    </lineage>
</organism>
<evidence type="ECO:0000313" key="2">
    <source>
        <dbReference type="EMBL" id="BBL71319.1"/>
    </source>
</evidence>
<dbReference type="InterPro" id="IPR001753">
    <property type="entry name" value="Enoyl-CoA_hydra/iso"/>
</dbReference>